<protein>
    <submittedName>
        <fullName evidence="1">Uncharacterized protein</fullName>
    </submittedName>
</protein>
<keyword evidence="2" id="KW-1185">Reference proteome</keyword>
<name>A0A8J2RPL4_9CRUS</name>
<gene>
    <name evidence="1" type="ORF">DGAL_LOCUS10420</name>
</gene>
<dbReference type="EMBL" id="CAKKLH010000257">
    <property type="protein sequence ID" value="CAH0107132.1"/>
    <property type="molecule type" value="Genomic_DNA"/>
</dbReference>
<organism evidence="1 2">
    <name type="scientific">Daphnia galeata</name>
    <dbReference type="NCBI Taxonomy" id="27404"/>
    <lineage>
        <taxon>Eukaryota</taxon>
        <taxon>Metazoa</taxon>
        <taxon>Ecdysozoa</taxon>
        <taxon>Arthropoda</taxon>
        <taxon>Crustacea</taxon>
        <taxon>Branchiopoda</taxon>
        <taxon>Diplostraca</taxon>
        <taxon>Cladocera</taxon>
        <taxon>Anomopoda</taxon>
        <taxon>Daphniidae</taxon>
        <taxon>Daphnia</taxon>
    </lineage>
</organism>
<accession>A0A8J2RPL4</accession>
<evidence type="ECO:0000313" key="2">
    <source>
        <dbReference type="Proteomes" id="UP000789390"/>
    </source>
</evidence>
<dbReference type="Proteomes" id="UP000789390">
    <property type="component" value="Unassembled WGS sequence"/>
</dbReference>
<sequence length="105" mass="11882">MVRWWQRIVSITTMSLSTAETFLVVFPRVTTHQLDISSVSGESEAVFWKSLSVIVFCNQLCMRQGGMFNLFAYHAVGPVKVAEEYLTGMEILHVSARTFYKGLVT</sequence>
<proteinExistence type="predicted"/>
<dbReference type="AlphaFoldDB" id="A0A8J2RPL4"/>
<evidence type="ECO:0000313" key="1">
    <source>
        <dbReference type="EMBL" id="CAH0107132.1"/>
    </source>
</evidence>
<reference evidence="1" key="1">
    <citation type="submission" date="2021-11" db="EMBL/GenBank/DDBJ databases">
        <authorList>
            <person name="Schell T."/>
        </authorList>
    </citation>
    <scope>NUCLEOTIDE SEQUENCE</scope>
    <source>
        <strain evidence="1">M5</strain>
    </source>
</reference>
<comment type="caution">
    <text evidence="1">The sequence shown here is derived from an EMBL/GenBank/DDBJ whole genome shotgun (WGS) entry which is preliminary data.</text>
</comment>